<organism evidence="1 2">
    <name type="scientific">Pseudo-nitzschia multistriata</name>
    <dbReference type="NCBI Taxonomy" id="183589"/>
    <lineage>
        <taxon>Eukaryota</taxon>
        <taxon>Sar</taxon>
        <taxon>Stramenopiles</taxon>
        <taxon>Ochrophyta</taxon>
        <taxon>Bacillariophyta</taxon>
        <taxon>Bacillariophyceae</taxon>
        <taxon>Bacillariophycidae</taxon>
        <taxon>Bacillariales</taxon>
        <taxon>Bacillariaceae</taxon>
        <taxon>Pseudo-nitzschia</taxon>
    </lineage>
</organism>
<proteinExistence type="predicted"/>
<gene>
    <name evidence="1" type="ORF">PSNMU_V1.4_AUG-EV-PASAV3_0078370</name>
</gene>
<dbReference type="OrthoDB" id="331948at2759"/>
<keyword evidence="2" id="KW-1185">Reference proteome</keyword>
<accession>A0A448ZFW1</accession>
<evidence type="ECO:0000313" key="1">
    <source>
        <dbReference type="EMBL" id="VEU40939.1"/>
    </source>
</evidence>
<dbReference type="EMBL" id="CAACVS010000318">
    <property type="protein sequence ID" value="VEU40939.1"/>
    <property type="molecule type" value="Genomic_DNA"/>
</dbReference>
<dbReference type="AlphaFoldDB" id="A0A448ZFW1"/>
<name>A0A448ZFW1_9STRA</name>
<evidence type="ECO:0000313" key="2">
    <source>
        <dbReference type="Proteomes" id="UP000291116"/>
    </source>
</evidence>
<reference evidence="1 2" key="1">
    <citation type="submission" date="2019-01" db="EMBL/GenBank/DDBJ databases">
        <authorList>
            <person name="Ferrante I. M."/>
        </authorList>
    </citation>
    <scope>NUCLEOTIDE SEQUENCE [LARGE SCALE GENOMIC DNA]</scope>
    <source>
        <strain evidence="1 2">B856</strain>
    </source>
</reference>
<protein>
    <submittedName>
        <fullName evidence="1">Uncharacterized protein</fullName>
    </submittedName>
</protein>
<dbReference type="Proteomes" id="UP000291116">
    <property type="component" value="Unassembled WGS sequence"/>
</dbReference>
<sequence length="98" mass="11061">MTVIAVATLLFVSSMIMNVTYGIMTGVGTIDRLKKKANDMVGEGEEEPLKLKSIFGIQGYWTWILPIDPVFEDHDLVLGYSIPSRLMREKQREVNNTV</sequence>